<dbReference type="AlphaFoldDB" id="A0AA38RSB6"/>
<feature type="domain" description="Zn(2)-C6 fungal-type" evidence="9">
    <location>
        <begin position="41"/>
        <end position="70"/>
    </location>
</feature>
<keyword evidence="5" id="KW-0238">DNA-binding</keyword>
<dbReference type="InterPro" id="IPR007219">
    <property type="entry name" value="XnlR_reg_dom"/>
</dbReference>
<dbReference type="GO" id="GO:0000981">
    <property type="term" value="F:DNA-binding transcription factor activity, RNA polymerase II-specific"/>
    <property type="evidence" value="ECO:0007669"/>
    <property type="project" value="InterPro"/>
</dbReference>
<evidence type="ECO:0000313" key="11">
    <source>
        <dbReference type="Proteomes" id="UP001174694"/>
    </source>
</evidence>
<accession>A0AA38RSB6</accession>
<dbReference type="InterPro" id="IPR036864">
    <property type="entry name" value="Zn2-C6_fun-type_DNA-bd_sf"/>
</dbReference>
<protein>
    <recommendedName>
        <fullName evidence="9">Zn(2)-C6 fungal-type domain-containing protein</fullName>
    </recommendedName>
</protein>
<dbReference type="CDD" id="cd12148">
    <property type="entry name" value="fungal_TF_MHR"/>
    <property type="match status" value="1"/>
</dbReference>
<evidence type="ECO:0000256" key="8">
    <source>
        <dbReference type="SAM" id="MobiDB-lite"/>
    </source>
</evidence>
<dbReference type="InterPro" id="IPR051615">
    <property type="entry name" value="Transcr_Regulatory_Elem"/>
</dbReference>
<name>A0AA38RSB6_9PEZI</name>
<dbReference type="Gene3D" id="4.10.240.10">
    <property type="entry name" value="Zn(2)-C6 fungal-type DNA-binding domain"/>
    <property type="match status" value="1"/>
</dbReference>
<dbReference type="Pfam" id="PF04082">
    <property type="entry name" value="Fungal_trans"/>
    <property type="match status" value="1"/>
</dbReference>
<evidence type="ECO:0000256" key="1">
    <source>
        <dbReference type="ARBA" id="ARBA00004123"/>
    </source>
</evidence>
<comment type="caution">
    <text evidence="10">The sequence shown here is derived from an EMBL/GenBank/DDBJ whole genome shotgun (WGS) entry which is preliminary data.</text>
</comment>
<dbReference type="Proteomes" id="UP001174694">
    <property type="component" value="Unassembled WGS sequence"/>
</dbReference>
<keyword evidence="4" id="KW-0805">Transcription regulation</keyword>
<gene>
    <name evidence="10" type="ORF">NKR23_g364</name>
</gene>
<dbReference type="EMBL" id="JANBVO010000001">
    <property type="protein sequence ID" value="KAJ9157218.1"/>
    <property type="molecule type" value="Genomic_DNA"/>
</dbReference>
<dbReference type="PANTHER" id="PTHR31313:SF81">
    <property type="entry name" value="TY1 ENHANCER ACTIVATOR"/>
    <property type="match status" value="1"/>
</dbReference>
<dbReference type="PROSITE" id="PS50048">
    <property type="entry name" value="ZN2_CY6_FUNGAL_2"/>
    <property type="match status" value="1"/>
</dbReference>
<dbReference type="SMART" id="SM00906">
    <property type="entry name" value="Fungal_trans"/>
    <property type="match status" value="1"/>
</dbReference>
<keyword evidence="7" id="KW-0539">Nucleus</keyword>
<organism evidence="10 11">
    <name type="scientific">Pleurostoma richardsiae</name>
    <dbReference type="NCBI Taxonomy" id="41990"/>
    <lineage>
        <taxon>Eukaryota</taxon>
        <taxon>Fungi</taxon>
        <taxon>Dikarya</taxon>
        <taxon>Ascomycota</taxon>
        <taxon>Pezizomycotina</taxon>
        <taxon>Sordariomycetes</taxon>
        <taxon>Sordariomycetidae</taxon>
        <taxon>Calosphaeriales</taxon>
        <taxon>Pleurostomataceae</taxon>
        <taxon>Pleurostoma</taxon>
    </lineage>
</organism>
<dbReference type="SUPFAM" id="SSF57701">
    <property type="entry name" value="Zn2/Cys6 DNA-binding domain"/>
    <property type="match status" value="1"/>
</dbReference>
<keyword evidence="11" id="KW-1185">Reference proteome</keyword>
<reference evidence="10" key="1">
    <citation type="submission" date="2022-07" db="EMBL/GenBank/DDBJ databases">
        <title>Fungi with potential for degradation of polypropylene.</title>
        <authorList>
            <person name="Gostincar C."/>
        </authorList>
    </citation>
    <scope>NUCLEOTIDE SEQUENCE</scope>
    <source>
        <strain evidence="10">EXF-13308</strain>
    </source>
</reference>
<dbReference type="PANTHER" id="PTHR31313">
    <property type="entry name" value="TY1 ENHANCER ACTIVATOR"/>
    <property type="match status" value="1"/>
</dbReference>
<dbReference type="GO" id="GO:0006351">
    <property type="term" value="P:DNA-templated transcription"/>
    <property type="evidence" value="ECO:0007669"/>
    <property type="project" value="InterPro"/>
</dbReference>
<dbReference type="InterPro" id="IPR001138">
    <property type="entry name" value="Zn2Cys6_DnaBD"/>
</dbReference>
<feature type="region of interest" description="Disordered" evidence="8">
    <location>
        <begin position="183"/>
        <end position="213"/>
    </location>
</feature>
<evidence type="ECO:0000256" key="3">
    <source>
        <dbReference type="ARBA" id="ARBA00022833"/>
    </source>
</evidence>
<evidence type="ECO:0000256" key="6">
    <source>
        <dbReference type="ARBA" id="ARBA00023163"/>
    </source>
</evidence>
<evidence type="ECO:0000256" key="7">
    <source>
        <dbReference type="ARBA" id="ARBA00023242"/>
    </source>
</evidence>
<dbReference type="GO" id="GO:0003677">
    <property type="term" value="F:DNA binding"/>
    <property type="evidence" value="ECO:0007669"/>
    <property type="project" value="UniProtKB-KW"/>
</dbReference>
<comment type="subcellular location">
    <subcellularLocation>
        <location evidence="1">Nucleus</location>
    </subcellularLocation>
</comment>
<proteinExistence type="predicted"/>
<evidence type="ECO:0000313" key="10">
    <source>
        <dbReference type="EMBL" id="KAJ9157218.1"/>
    </source>
</evidence>
<keyword evidence="3" id="KW-0862">Zinc</keyword>
<dbReference type="SMART" id="SM00066">
    <property type="entry name" value="GAL4"/>
    <property type="match status" value="1"/>
</dbReference>
<keyword evidence="6" id="KW-0804">Transcription</keyword>
<evidence type="ECO:0000259" key="9">
    <source>
        <dbReference type="PROSITE" id="PS50048"/>
    </source>
</evidence>
<dbReference type="Pfam" id="PF00172">
    <property type="entry name" value="Zn_clus"/>
    <property type="match status" value="1"/>
</dbReference>
<dbReference type="CDD" id="cd00067">
    <property type="entry name" value="GAL4"/>
    <property type="match status" value="1"/>
</dbReference>
<dbReference type="GO" id="GO:0005634">
    <property type="term" value="C:nucleus"/>
    <property type="evidence" value="ECO:0007669"/>
    <property type="project" value="UniProtKB-SubCell"/>
</dbReference>
<feature type="region of interest" description="Disordered" evidence="8">
    <location>
        <begin position="1"/>
        <end position="32"/>
    </location>
</feature>
<sequence>MATSPSVKEIIVNPSSSTHPPDIPPDSSVASEPAGARVSQACVACRRKKVKCDGNQPCYNCGSRSQTCEYPGSKDNASASRRYAASFEARCQQMDALCRRLENLAGQLARSLDDLNHRGGVGSSSAQDIGNEDLLQAAHVLRSMPELIGSAHDGVHQSDQAPLEARPLSLPIEHSLITADRFEDDGSSASDFEEDEQIDPRLDGQRTSYRNVSGGESNRFGALVKDSYGRLRFVGGATNNMLIEAVKSLSPGGPVSTSTTPNESGVVQVAHEHKDLEIPLFVQGSVWPEMPYLPSPEQLSRPPKYVADLLIGLYFDQLHYTFPVLFKPHFMQRYRQMFRPGQSATAADNRRFLMVFFAVCACASSLLPPGPGGSGSSNERQFAGIEYYEKALLLYYAATGEASLERVQCLALLAMCAAGWNTLTQSWTLAGQAVRAAQDIGLHMSSRLVDRLSPTPSTIDPSEVLRQQISRRIWWSIYSLDRVTSICLGRPTAAHDQDCDCELPLDMSDEELETYYQQTSTASSAQLPRSLSPPTTGFIAFSRLCRIAGKIQQLHSPQRIRELASASPGRRRRFMRDVAAYDRSLGSWLEGLSDEIRFSANALGRGPSGSVNLTMCVIIFIVHAGSLLNLYRCLVGQPKQVGQQTDDSASVDAVSQCVSAARSCINAAELVRDLVPPSHHLAFCVHYLTLSGVVLLRMPAYQPSAETLQDVEKCVNLLKGLESLWSGASRGRAIIEQLLADYRVRSVGDGHQDGVSCAGEGPRHHLESKKRTFAEFDAYLPEGPEAEGLFWHHIPGSELFDFC</sequence>
<evidence type="ECO:0000256" key="4">
    <source>
        <dbReference type="ARBA" id="ARBA00023015"/>
    </source>
</evidence>
<evidence type="ECO:0000256" key="5">
    <source>
        <dbReference type="ARBA" id="ARBA00023125"/>
    </source>
</evidence>
<evidence type="ECO:0000256" key="2">
    <source>
        <dbReference type="ARBA" id="ARBA00022723"/>
    </source>
</evidence>
<dbReference type="PROSITE" id="PS00463">
    <property type="entry name" value="ZN2_CY6_FUNGAL_1"/>
    <property type="match status" value="1"/>
</dbReference>
<keyword evidence="2" id="KW-0479">Metal-binding</keyword>
<feature type="compositionally biased region" description="Acidic residues" evidence="8">
    <location>
        <begin position="183"/>
        <end position="197"/>
    </location>
</feature>
<dbReference type="GO" id="GO:0008270">
    <property type="term" value="F:zinc ion binding"/>
    <property type="evidence" value="ECO:0007669"/>
    <property type="project" value="InterPro"/>
</dbReference>